<proteinExistence type="predicted"/>
<keyword evidence="5" id="KW-0508">mRNA splicing</keyword>
<evidence type="ECO:0000256" key="5">
    <source>
        <dbReference type="ARBA" id="ARBA00023187"/>
    </source>
</evidence>
<feature type="transmembrane region" description="Helical" evidence="8">
    <location>
        <begin position="112"/>
        <end position="131"/>
    </location>
</feature>
<evidence type="ECO:0000256" key="4">
    <source>
        <dbReference type="ARBA" id="ARBA00022806"/>
    </source>
</evidence>
<keyword evidence="4" id="KW-0347">Helicase</keyword>
<accession>A0A1I7WYZ0</accession>
<dbReference type="Proteomes" id="UP000095283">
    <property type="component" value="Unplaced"/>
</dbReference>
<dbReference type="WBParaSite" id="Hba_10406">
    <property type="protein sequence ID" value="Hba_10406"/>
    <property type="gene ID" value="Hba_10406"/>
</dbReference>
<evidence type="ECO:0000256" key="3">
    <source>
        <dbReference type="ARBA" id="ARBA00022801"/>
    </source>
</evidence>
<dbReference type="GO" id="GO:0008380">
    <property type="term" value="P:RNA splicing"/>
    <property type="evidence" value="ECO:0007669"/>
    <property type="project" value="UniProtKB-KW"/>
</dbReference>
<keyword evidence="8" id="KW-0472">Membrane</keyword>
<keyword evidence="3" id="KW-0378">Hydrolase</keyword>
<evidence type="ECO:0000256" key="1">
    <source>
        <dbReference type="ARBA" id="ARBA00012552"/>
    </source>
</evidence>
<evidence type="ECO:0000256" key="6">
    <source>
        <dbReference type="ARBA" id="ARBA00047984"/>
    </source>
</evidence>
<keyword evidence="2" id="KW-0507">mRNA processing</keyword>
<reference evidence="10" key="1">
    <citation type="submission" date="2016-11" db="UniProtKB">
        <authorList>
            <consortium name="WormBaseParasite"/>
        </authorList>
    </citation>
    <scope>IDENTIFICATION</scope>
</reference>
<dbReference type="GO" id="GO:0003724">
    <property type="term" value="F:RNA helicase activity"/>
    <property type="evidence" value="ECO:0007669"/>
    <property type="project" value="UniProtKB-EC"/>
</dbReference>
<organism evidence="9 10">
    <name type="scientific">Heterorhabditis bacteriophora</name>
    <name type="common">Entomopathogenic nematode worm</name>
    <dbReference type="NCBI Taxonomy" id="37862"/>
    <lineage>
        <taxon>Eukaryota</taxon>
        <taxon>Metazoa</taxon>
        <taxon>Ecdysozoa</taxon>
        <taxon>Nematoda</taxon>
        <taxon>Chromadorea</taxon>
        <taxon>Rhabditida</taxon>
        <taxon>Rhabditina</taxon>
        <taxon>Rhabditomorpha</taxon>
        <taxon>Strongyloidea</taxon>
        <taxon>Heterorhabditidae</taxon>
        <taxon>Heterorhabditis</taxon>
    </lineage>
</organism>
<keyword evidence="8" id="KW-1133">Transmembrane helix</keyword>
<keyword evidence="4" id="KW-0547">Nucleotide-binding</keyword>
<keyword evidence="9" id="KW-1185">Reference proteome</keyword>
<dbReference type="GO" id="GO:0003723">
    <property type="term" value="F:RNA binding"/>
    <property type="evidence" value="ECO:0007669"/>
    <property type="project" value="TreeGrafter"/>
</dbReference>
<dbReference type="PANTHER" id="PTHR18934:SF109">
    <property type="entry name" value="ATP-DEPENDENT RNA HELICASE DHX15 HOMOLOG"/>
    <property type="match status" value="1"/>
</dbReference>
<evidence type="ECO:0000256" key="2">
    <source>
        <dbReference type="ARBA" id="ARBA00022664"/>
    </source>
</evidence>
<keyword evidence="4" id="KW-0067">ATP-binding</keyword>
<dbReference type="EC" id="3.6.4.13" evidence="1"/>
<dbReference type="AlphaFoldDB" id="A0A1I7WYZ0"/>
<evidence type="ECO:0000256" key="7">
    <source>
        <dbReference type="SAM" id="MobiDB-lite"/>
    </source>
</evidence>
<dbReference type="GO" id="GO:0005681">
    <property type="term" value="C:spliceosomal complex"/>
    <property type="evidence" value="ECO:0007669"/>
    <property type="project" value="TreeGrafter"/>
</dbReference>
<dbReference type="Gene3D" id="3.40.50.300">
    <property type="entry name" value="P-loop containing nucleotide triphosphate hydrolases"/>
    <property type="match status" value="1"/>
</dbReference>
<name>A0A1I7WYZ0_HETBA</name>
<dbReference type="PROSITE" id="PS00690">
    <property type="entry name" value="DEAH_ATP_HELICASE"/>
    <property type="match status" value="1"/>
</dbReference>
<dbReference type="GO" id="GO:0016787">
    <property type="term" value="F:hydrolase activity"/>
    <property type="evidence" value="ECO:0007669"/>
    <property type="project" value="UniProtKB-KW"/>
</dbReference>
<keyword evidence="8" id="KW-0812">Transmembrane</keyword>
<protein>
    <recommendedName>
        <fullName evidence="1">RNA helicase</fullName>
        <ecNumber evidence="1">3.6.4.13</ecNumber>
    </recommendedName>
</protein>
<feature type="compositionally biased region" description="Basic residues" evidence="7">
    <location>
        <begin position="20"/>
        <end position="37"/>
    </location>
</feature>
<evidence type="ECO:0000313" key="10">
    <source>
        <dbReference type="WBParaSite" id="Hba_10406"/>
    </source>
</evidence>
<evidence type="ECO:0000313" key="9">
    <source>
        <dbReference type="Proteomes" id="UP000095283"/>
    </source>
</evidence>
<dbReference type="PANTHER" id="PTHR18934">
    <property type="entry name" value="ATP-DEPENDENT RNA HELICASE"/>
    <property type="match status" value="1"/>
</dbReference>
<dbReference type="GO" id="GO:0006397">
    <property type="term" value="P:mRNA processing"/>
    <property type="evidence" value="ECO:0007669"/>
    <property type="project" value="UniProtKB-KW"/>
</dbReference>
<feature type="region of interest" description="Disordered" evidence="7">
    <location>
        <begin position="1"/>
        <end position="55"/>
    </location>
</feature>
<comment type="catalytic activity">
    <reaction evidence="6">
        <text>ATP + H2O = ADP + phosphate + H(+)</text>
        <dbReference type="Rhea" id="RHEA:13065"/>
        <dbReference type="ChEBI" id="CHEBI:15377"/>
        <dbReference type="ChEBI" id="CHEBI:15378"/>
        <dbReference type="ChEBI" id="CHEBI:30616"/>
        <dbReference type="ChEBI" id="CHEBI:43474"/>
        <dbReference type="ChEBI" id="CHEBI:456216"/>
        <dbReference type="EC" id="3.6.4.13"/>
    </reaction>
</comment>
<evidence type="ECO:0000256" key="8">
    <source>
        <dbReference type="SAM" id="Phobius"/>
    </source>
</evidence>
<dbReference type="InterPro" id="IPR027417">
    <property type="entry name" value="P-loop_NTPase"/>
</dbReference>
<dbReference type="InterPro" id="IPR002464">
    <property type="entry name" value="DNA/RNA_helicase_DEAH_CS"/>
</dbReference>
<feature type="compositionally biased region" description="Basic and acidic residues" evidence="7">
    <location>
        <begin position="1"/>
        <end position="19"/>
    </location>
</feature>
<sequence length="174" mass="20320">MSSRHRIDLDDDKRRDRDRRPRRSRSRSPRRKERSRSRSPLNNRAASGEKKVNPYNNQPFTSKYWMDVQVSMLLREAMNCPLLDGYGVLILDEAHERTLATDILMGLIKVCLFSRSVGEIVLLNNIIVIIFKNFISDLILDPLVFVFLHYINNIINIVFHGAMIIFAKYNLLCL</sequence>
<feature type="transmembrane region" description="Helical" evidence="8">
    <location>
        <begin position="143"/>
        <end position="167"/>
    </location>
</feature>